<dbReference type="AlphaFoldDB" id="A0A9P8WIN0"/>
<feature type="chain" id="PRO_5040469700" evidence="2">
    <location>
        <begin position="31"/>
        <end position="137"/>
    </location>
</feature>
<keyword evidence="4" id="KW-1185">Reference proteome</keyword>
<comment type="caution">
    <text evidence="3">The sequence shown here is derived from an EMBL/GenBank/DDBJ whole genome shotgun (WGS) entry which is preliminary data.</text>
</comment>
<keyword evidence="2" id="KW-0732">Signal</keyword>
<feature type="signal peptide" evidence="2">
    <location>
        <begin position="1"/>
        <end position="30"/>
    </location>
</feature>
<proteinExistence type="predicted"/>
<name>A0A9P8WIN0_9HYPO</name>
<dbReference type="Proteomes" id="UP000777438">
    <property type="component" value="Unassembled WGS sequence"/>
</dbReference>
<reference evidence="3 4" key="1">
    <citation type="journal article" date="2021" name="Nat. Commun.">
        <title>Genetic determinants of endophytism in the Arabidopsis root mycobiome.</title>
        <authorList>
            <person name="Mesny F."/>
            <person name="Miyauchi S."/>
            <person name="Thiergart T."/>
            <person name="Pickel B."/>
            <person name="Atanasova L."/>
            <person name="Karlsson M."/>
            <person name="Huettel B."/>
            <person name="Barry K.W."/>
            <person name="Haridas S."/>
            <person name="Chen C."/>
            <person name="Bauer D."/>
            <person name="Andreopoulos W."/>
            <person name="Pangilinan J."/>
            <person name="LaButti K."/>
            <person name="Riley R."/>
            <person name="Lipzen A."/>
            <person name="Clum A."/>
            <person name="Drula E."/>
            <person name="Henrissat B."/>
            <person name="Kohler A."/>
            <person name="Grigoriev I.V."/>
            <person name="Martin F.M."/>
            <person name="Hacquard S."/>
        </authorList>
    </citation>
    <scope>NUCLEOTIDE SEQUENCE [LARGE SCALE GENOMIC DNA]</scope>
    <source>
        <strain evidence="3 4">MPI-CAGE-CH-0241</strain>
    </source>
</reference>
<evidence type="ECO:0000313" key="4">
    <source>
        <dbReference type="Proteomes" id="UP000777438"/>
    </source>
</evidence>
<feature type="region of interest" description="Disordered" evidence="1">
    <location>
        <begin position="116"/>
        <end position="137"/>
    </location>
</feature>
<organism evidence="3 4">
    <name type="scientific">Thelonectria olida</name>
    <dbReference type="NCBI Taxonomy" id="1576542"/>
    <lineage>
        <taxon>Eukaryota</taxon>
        <taxon>Fungi</taxon>
        <taxon>Dikarya</taxon>
        <taxon>Ascomycota</taxon>
        <taxon>Pezizomycotina</taxon>
        <taxon>Sordariomycetes</taxon>
        <taxon>Hypocreomycetidae</taxon>
        <taxon>Hypocreales</taxon>
        <taxon>Nectriaceae</taxon>
        <taxon>Thelonectria</taxon>
    </lineage>
</organism>
<feature type="compositionally biased region" description="Basic and acidic residues" evidence="1">
    <location>
        <begin position="126"/>
        <end position="137"/>
    </location>
</feature>
<evidence type="ECO:0000256" key="1">
    <source>
        <dbReference type="SAM" id="MobiDB-lite"/>
    </source>
</evidence>
<evidence type="ECO:0000313" key="3">
    <source>
        <dbReference type="EMBL" id="KAH6900615.1"/>
    </source>
</evidence>
<dbReference type="EMBL" id="JAGPYM010000001">
    <property type="protein sequence ID" value="KAH6900615.1"/>
    <property type="molecule type" value="Genomic_DNA"/>
</dbReference>
<gene>
    <name evidence="3" type="ORF">B0T10DRAFT_32568</name>
</gene>
<sequence length="137" mass="15382">MAGQRGKGIMRALKLLIWYGFLAIDDGGRGCEILGEARAMQRGYHCDQEHLRTIHRYEGTLRQRPLLGNSKSSPSWLREAAHLSQVVTNLPWFDHDIKYEQGSSSAMQKTVSPSVSWQSLSRQARGGHDSEARRCGS</sequence>
<protein>
    <submittedName>
        <fullName evidence="3">Uncharacterized protein</fullName>
    </submittedName>
</protein>
<accession>A0A9P8WIN0</accession>
<evidence type="ECO:0000256" key="2">
    <source>
        <dbReference type="SAM" id="SignalP"/>
    </source>
</evidence>